<dbReference type="InterPro" id="IPR008949">
    <property type="entry name" value="Isoprenoid_synthase_dom_sf"/>
</dbReference>
<dbReference type="OrthoDB" id="4337823at2"/>
<dbReference type="Pfam" id="PF19086">
    <property type="entry name" value="Terpene_syn_C_2"/>
    <property type="match status" value="1"/>
</dbReference>
<keyword evidence="2" id="KW-1185">Reference proteome</keyword>
<dbReference type="Gene3D" id="1.10.600.10">
    <property type="entry name" value="Farnesyl Diphosphate Synthase"/>
    <property type="match status" value="1"/>
</dbReference>
<sequence>MPMSIKGEVTDPRLADLDSSIRNWLTSNRLVLNVDAFLGHGYLALCLRAWPDSTGARLDLAVRWAIWTWAADDILDSALLDSDQAREFAADVGRAISGGGLTGAIHPAVAALVPLAMETRSLMPVEWWRKYQHEMSAWLSSATDRLARYVLPRRVPSLRAYQAIRPDDGGMLLAAAWCELATGCVTDVLDDPLVRVLLMTFSTVGYLANDLVADEGDVFTVVRALARTEGLSAEEAHGRAVALLAAELERWQYLCGVVQDDGEDGYTPPRLAMSPMGLETVVDTRRVARIFDQFLRALVEWTATSTRYASVPAAAEAGA</sequence>
<evidence type="ECO:0008006" key="3">
    <source>
        <dbReference type="Google" id="ProtNLM"/>
    </source>
</evidence>
<gene>
    <name evidence="1" type="ORF">FHX73_12377</name>
</gene>
<accession>A0A561TVX9</accession>
<dbReference type="AlphaFoldDB" id="A0A561TVX9"/>
<evidence type="ECO:0000313" key="1">
    <source>
        <dbReference type="EMBL" id="TWF91265.1"/>
    </source>
</evidence>
<dbReference type="SUPFAM" id="SSF48576">
    <property type="entry name" value="Terpenoid synthases"/>
    <property type="match status" value="1"/>
</dbReference>
<reference evidence="1 2" key="1">
    <citation type="submission" date="2019-06" db="EMBL/GenBank/DDBJ databases">
        <title>Sequencing the genomes of 1000 actinobacteria strains.</title>
        <authorList>
            <person name="Klenk H.-P."/>
        </authorList>
    </citation>
    <scope>NUCLEOTIDE SEQUENCE [LARGE SCALE GENOMIC DNA]</scope>
    <source>
        <strain evidence="1 2">DSM 44826</strain>
    </source>
</reference>
<name>A0A561TVX9_9ACTN</name>
<dbReference type="EMBL" id="VIWT01000002">
    <property type="protein sequence ID" value="TWF91265.1"/>
    <property type="molecule type" value="Genomic_DNA"/>
</dbReference>
<proteinExistence type="predicted"/>
<protein>
    <recommendedName>
        <fullName evidence="3">Terpene synthase</fullName>
    </recommendedName>
</protein>
<organism evidence="1 2">
    <name type="scientific">Kitasatospora viridis</name>
    <dbReference type="NCBI Taxonomy" id="281105"/>
    <lineage>
        <taxon>Bacteria</taxon>
        <taxon>Bacillati</taxon>
        <taxon>Actinomycetota</taxon>
        <taxon>Actinomycetes</taxon>
        <taxon>Kitasatosporales</taxon>
        <taxon>Streptomycetaceae</taxon>
        <taxon>Kitasatospora</taxon>
    </lineage>
</organism>
<dbReference type="RefSeq" id="WP_145908877.1">
    <property type="nucleotide sequence ID" value="NZ_BAAAMZ010000060.1"/>
</dbReference>
<evidence type="ECO:0000313" key="2">
    <source>
        <dbReference type="Proteomes" id="UP000317940"/>
    </source>
</evidence>
<comment type="caution">
    <text evidence="1">The sequence shown here is derived from an EMBL/GenBank/DDBJ whole genome shotgun (WGS) entry which is preliminary data.</text>
</comment>
<dbReference type="Proteomes" id="UP000317940">
    <property type="component" value="Unassembled WGS sequence"/>
</dbReference>